<feature type="binding site" evidence="16">
    <location>
        <position position="103"/>
    </location>
    <ligand>
        <name>Mg(2+)</name>
        <dbReference type="ChEBI" id="CHEBI:18420"/>
    </ligand>
</feature>
<protein>
    <recommendedName>
        <fullName evidence="16">DNA polymerase IV</fullName>
        <shortName evidence="16">Pol IV</shortName>
        <ecNumber evidence="16">2.7.7.7</ecNumber>
    </recommendedName>
</protein>
<feature type="binding site" evidence="16">
    <location>
        <position position="9"/>
    </location>
    <ligand>
        <name>Mg(2+)</name>
        <dbReference type="ChEBI" id="CHEBI:18420"/>
    </ligand>
</feature>
<evidence type="ECO:0000256" key="16">
    <source>
        <dbReference type="HAMAP-Rule" id="MF_01113"/>
    </source>
</evidence>
<dbReference type="Proteomes" id="UP000254737">
    <property type="component" value="Unassembled WGS sequence"/>
</dbReference>
<dbReference type="InterPro" id="IPR036775">
    <property type="entry name" value="DNA_pol_Y-fam_lit_finger_sf"/>
</dbReference>
<dbReference type="Pfam" id="PF11799">
    <property type="entry name" value="IMS_C"/>
    <property type="match status" value="1"/>
</dbReference>
<evidence type="ECO:0000313" key="19">
    <source>
        <dbReference type="Proteomes" id="UP000254737"/>
    </source>
</evidence>
<dbReference type="EC" id="2.7.7.7" evidence="16"/>
<feature type="active site" evidence="16">
    <location>
        <position position="104"/>
    </location>
</feature>
<dbReference type="InterPro" id="IPR050116">
    <property type="entry name" value="DNA_polymerase-Y"/>
</dbReference>
<dbReference type="GO" id="GO:0003684">
    <property type="term" value="F:damaged DNA binding"/>
    <property type="evidence" value="ECO:0007669"/>
    <property type="project" value="InterPro"/>
</dbReference>
<dbReference type="HAMAP" id="MF_01113">
    <property type="entry name" value="DNApol_IV"/>
    <property type="match status" value="1"/>
</dbReference>
<keyword evidence="11 16" id="KW-0460">Magnesium</keyword>
<comment type="cofactor">
    <cofactor evidence="16">
        <name>Mg(2+)</name>
        <dbReference type="ChEBI" id="CHEBI:18420"/>
    </cofactor>
    <text evidence="16">Binds 2 magnesium ions per subunit.</text>
</comment>
<reference evidence="18 19" key="1">
    <citation type="submission" date="2018-06" db="EMBL/GenBank/DDBJ databases">
        <authorList>
            <consortium name="Pathogen Informatics"/>
            <person name="Doyle S."/>
        </authorList>
    </citation>
    <scope>NUCLEOTIDE SEQUENCE [LARGE SCALE GENOMIC DNA]</scope>
    <source>
        <strain evidence="18 19">NCTC13456</strain>
    </source>
</reference>
<proteinExistence type="inferred from homology"/>
<evidence type="ECO:0000256" key="11">
    <source>
        <dbReference type="ARBA" id="ARBA00022842"/>
    </source>
</evidence>
<keyword evidence="5 16" id="KW-0963">Cytoplasm</keyword>
<dbReference type="Gene3D" id="3.30.1490.100">
    <property type="entry name" value="DNA polymerase, Y-family, little finger domain"/>
    <property type="match status" value="1"/>
</dbReference>
<keyword evidence="8 16" id="KW-0235">DNA replication</keyword>
<evidence type="ECO:0000256" key="6">
    <source>
        <dbReference type="ARBA" id="ARBA00022679"/>
    </source>
</evidence>
<evidence type="ECO:0000256" key="10">
    <source>
        <dbReference type="ARBA" id="ARBA00022763"/>
    </source>
</evidence>
<dbReference type="GO" id="GO:0005829">
    <property type="term" value="C:cytosol"/>
    <property type="evidence" value="ECO:0007669"/>
    <property type="project" value="TreeGrafter"/>
</dbReference>
<dbReference type="Pfam" id="PF00817">
    <property type="entry name" value="IMS"/>
    <property type="match status" value="1"/>
</dbReference>
<dbReference type="GO" id="GO:0000287">
    <property type="term" value="F:magnesium ion binding"/>
    <property type="evidence" value="ECO:0007669"/>
    <property type="project" value="UniProtKB-UniRule"/>
</dbReference>
<dbReference type="PANTHER" id="PTHR11076:SF33">
    <property type="entry name" value="DNA POLYMERASE KAPPA"/>
    <property type="match status" value="1"/>
</dbReference>
<dbReference type="Pfam" id="PF21999">
    <property type="entry name" value="IMS_HHH_1"/>
    <property type="match status" value="1"/>
</dbReference>
<evidence type="ECO:0000256" key="2">
    <source>
        <dbReference type="ARBA" id="ARBA00010945"/>
    </source>
</evidence>
<sequence length="359" mass="40921">MQRKIIHIDMDAFFASVEQRDFPELRGKCIAVGGNEERGVIATASYEARKYGVGSAMSSVVAKRKCPQLIFVKPRFQVYKEVSNQIREIFLEYTDLVEPLSLDEAFLDVTINHKNIEIATDIANEIKQKIKERTNLTASAGVSFNKFLAKIASDYNKPDGLYVITPKMSESFIDQLPIKKFHGIGKVTAERMQIMGIHTGLDLKNLELEKLLREFGKSGKYYYNIVRGLDFREVNPTRLRKSSGSETTFSKDLETLEEMQIALFPLMEDVWNFSLKTSIYGRTITVKIKHNDFSVTTKSKSASFPVKNRDLFDLICYDLLYEGYSSEKPVRLLGVSISNLSNNQKKFGTQLEIPFKEII</sequence>
<evidence type="ECO:0000256" key="3">
    <source>
        <dbReference type="ARBA" id="ARBA00011245"/>
    </source>
</evidence>
<evidence type="ECO:0000256" key="8">
    <source>
        <dbReference type="ARBA" id="ARBA00022705"/>
    </source>
</evidence>
<comment type="similarity">
    <text evidence="2 16">Belongs to the DNA polymerase type-Y family.</text>
</comment>
<dbReference type="SUPFAM" id="SSF56672">
    <property type="entry name" value="DNA/RNA polymerases"/>
    <property type="match status" value="1"/>
</dbReference>
<dbReference type="InterPro" id="IPR043128">
    <property type="entry name" value="Rev_trsase/Diguanyl_cyclase"/>
</dbReference>
<dbReference type="CDD" id="cd03586">
    <property type="entry name" value="PolY_Pol_IV_kappa"/>
    <property type="match status" value="1"/>
</dbReference>
<keyword evidence="7 16" id="KW-0548">Nucleotidyltransferase</keyword>
<dbReference type="NCBIfam" id="NF002677">
    <property type="entry name" value="PRK02406.1"/>
    <property type="match status" value="1"/>
</dbReference>
<comment type="subcellular location">
    <subcellularLocation>
        <location evidence="1 16">Cytoplasm</location>
    </subcellularLocation>
</comment>
<evidence type="ECO:0000259" key="17">
    <source>
        <dbReference type="PROSITE" id="PS50173"/>
    </source>
</evidence>
<dbReference type="InterPro" id="IPR022880">
    <property type="entry name" value="DNApol_IV"/>
</dbReference>
<comment type="catalytic activity">
    <reaction evidence="15 16">
        <text>DNA(n) + a 2'-deoxyribonucleoside 5'-triphosphate = DNA(n+1) + diphosphate</text>
        <dbReference type="Rhea" id="RHEA:22508"/>
        <dbReference type="Rhea" id="RHEA-COMP:17339"/>
        <dbReference type="Rhea" id="RHEA-COMP:17340"/>
        <dbReference type="ChEBI" id="CHEBI:33019"/>
        <dbReference type="ChEBI" id="CHEBI:61560"/>
        <dbReference type="ChEBI" id="CHEBI:173112"/>
        <dbReference type="EC" id="2.7.7.7"/>
    </reaction>
</comment>
<keyword evidence="14 16" id="KW-0234">DNA repair</keyword>
<dbReference type="SUPFAM" id="SSF100879">
    <property type="entry name" value="Lesion bypass DNA polymerase (Y-family), little finger domain"/>
    <property type="match status" value="1"/>
</dbReference>
<evidence type="ECO:0000256" key="4">
    <source>
        <dbReference type="ARBA" id="ARBA00022457"/>
    </source>
</evidence>
<dbReference type="Gene3D" id="3.30.70.270">
    <property type="match status" value="1"/>
</dbReference>
<evidence type="ECO:0000256" key="7">
    <source>
        <dbReference type="ARBA" id="ARBA00022695"/>
    </source>
</evidence>
<evidence type="ECO:0000256" key="9">
    <source>
        <dbReference type="ARBA" id="ARBA00022723"/>
    </source>
</evidence>
<feature type="domain" description="UmuC" evidence="17">
    <location>
        <begin position="5"/>
        <end position="185"/>
    </location>
</feature>
<dbReference type="InterPro" id="IPR001126">
    <property type="entry name" value="UmuC"/>
</dbReference>
<dbReference type="NCBIfam" id="NF010731">
    <property type="entry name" value="PRK14133.1"/>
    <property type="match status" value="1"/>
</dbReference>
<feature type="site" description="Substrate discrimination" evidence="16">
    <location>
        <position position="14"/>
    </location>
</feature>
<keyword evidence="13 16" id="KW-0238">DNA-binding</keyword>
<comment type="subunit">
    <text evidence="3 16">Monomer.</text>
</comment>
<evidence type="ECO:0000256" key="1">
    <source>
        <dbReference type="ARBA" id="ARBA00004496"/>
    </source>
</evidence>
<evidence type="ECO:0000256" key="14">
    <source>
        <dbReference type="ARBA" id="ARBA00023204"/>
    </source>
</evidence>
<comment type="function">
    <text evidence="16">Poorly processive, error-prone DNA polymerase involved in untargeted mutagenesis. Copies undamaged DNA at stalled replication forks, which arise in vivo from mismatched or misaligned primer ends. These misaligned primers can be extended by PolIV. Exhibits no 3'-5' exonuclease (proofreading) activity. May be involved in translesional synthesis, in conjunction with the beta clamp from PolIII.</text>
</comment>
<dbReference type="FunFam" id="3.40.1170.60:FF:000001">
    <property type="entry name" value="DNA polymerase IV"/>
    <property type="match status" value="1"/>
</dbReference>
<evidence type="ECO:0000256" key="13">
    <source>
        <dbReference type="ARBA" id="ARBA00023125"/>
    </source>
</evidence>
<dbReference type="FunFam" id="3.30.70.270:FF:000002">
    <property type="entry name" value="DNA polymerase IV"/>
    <property type="match status" value="1"/>
</dbReference>
<dbReference type="PROSITE" id="PS50173">
    <property type="entry name" value="UMUC"/>
    <property type="match status" value="1"/>
</dbReference>
<dbReference type="FunFam" id="3.30.1490.100:FF:000004">
    <property type="entry name" value="DNA polymerase IV"/>
    <property type="match status" value="1"/>
</dbReference>
<dbReference type="RefSeq" id="WP_114999777.1">
    <property type="nucleotide sequence ID" value="NZ_UFXS01000001.1"/>
</dbReference>
<dbReference type="EMBL" id="UFXS01000001">
    <property type="protein sequence ID" value="STD55413.1"/>
    <property type="molecule type" value="Genomic_DNA"/>
</dbReference>
<dbReference type="InterPro" id="IPR043502">
    <property type="entry name" value="DNA/RNA_pol_sf"/>
</dbReference>
<keyword evidence="4 16" id="KW-0515">Mutator protein</keyword>
<name>A0A376G7W1_9FLAO</name>
<dbReference type="InterPro" id="IPR017961">
    <property type="entry name" value="DNA_pol_Y-fam_little_finger"/>
</dbReference>
<evidence type="ECO:0000256" key="5">
    <source>
        <dbReference type="ARBA" id="ARBA00022490"/>
    </source>
</evidence>
<dbReference type="GO" id="GO:0042276">
    <property type="term" value="P:error-prone translesion synthesis"/>
    <property type="evidence" value="ECO:0007669"/>
    <property type="project" value="TreeGrafter"/>
</dbReference>
<dbReference type="Gene3D" id="1.10.150.20">
    <property type="entry name" value="5' to 3' exonuclease, C-terminal subdomain"/>
    <property type="match status" value="1"/>
</dbReference>
<keyword evidence="9 16" id="KW-0479">Metal-binding</keyword>
<keyword evidence="6 16" id="KW-0808">Transferase</keyword>
<dbReference type="GO" id="GO:0009432">
    <property type="term" value="P:SOS response"/>
    <property type="evidence" value="ECO:0007669"/>
    <property type="project" value="UniProtKB-ARBA"/>
</dbReference>
<dbReference type="STRING" id="343874.GCA_000805695_01803"/>
<gene>
    <name evidence="16 18" type="primary">dinB</name>
    <name evidence="18" type="ORF">NCTC13456_01523</name>
</gene>
<dbReference type="FunFam" id="1.10.150.20:FF:000019">
    <property type="entry name" value="DNA polymerase IV"/>
    <property type="match status" value="1"/>
</dbReference>
<dbReference type="GO" id="GO:0003887">
    <property type="term" value="F:DNA-directed DNA polymerase activity"/>
    <property type="evidence" value="ECO:0007669"/>
    <property type="project" value="UniProtKB-UniRule"/>
</dbReference>
<dbReference type="InterPro" id="IPR053848">
    <property type="entry name" value="IMS_HHH_1"/>
</dbReference>
<keyword evidence="10 16" id="KW-0227">DNA damage</keyword>
<organism evidence="18 19">
    <name type="scientific">Empedobacter falsenii</name>
    <dbReference type="NCBI Taxonomy" id="343874"/>
    <lineage>
        <taxon>Bacteria</taxon>
        <taxon>Pseudomonadati</taxon>
        <taxon>Bacteroidota</taxon>
        <taxon>Flavobacteriia</taxon>
        <taxon>Flavobacteriales</taxon>
        <taxon>Weeksellaceae</taxon>
        <taxon>Empedobacter</taxon>
    </lineage>
</organism>
<dbReference type="GO" id="GO:0006261">
    <property type="term" value="P:DNA-templated DNA replication"/>
    <property type="evidence" value="ECO:0007669"/>
    <property type="project" value="UniProtKB-UniRule"/>
</dbReference>
<dbReference type="Gene3D" id="3.40.1170.60">
    <property type="match status" value="1"/>
</dbReference>
<dbReference type="PANTHER" id="PTHR11076">
    <property type="entry name" value="DNA REPAIR POLYMERASE UMUC / TRANSFERASE FAMILY MEMBER"/>
    <property type="match status" value="1"/>
</dbReference>
<evidence type="ECO:0000313" key="18">
    <source>
        <dbReference type="EMBL" id="STD55413.1"/>
    </source>
</evidence>
<evidence type="ECO:0000256" key="15">
    <source>
        <dbReference type="ARBA" id="ARBA00049244"/>
    </source>
</evidence>
<dbReference type="AlphaFoldDB" id="A0A376G7W1"/>
<accession>A0A376G7W1</accession>
<dbReference type="GO" id="GO:0006281">
    <property type="term" value="P:DNA repair"/>
    <property type="evidence" value="ECO:0007669"/>
    <property type="project" value="UniProtKB-UniRule"/>
</dbReference>
<keyword evidence="12 16" id="KW-0239">DNA-directed DNA polymerase</keyword>
<evidence type="ECO:0000256" key="12">
    <source>
        <dbReference type="ARBA" id="ARBA00022932"/>
    </source>
</evidence>